<keyword evidence="2" id="KW-1185">Reference proteome</keyword>
<evidence type="ECO:0000313" key="1">
    <source>
        <dbReference type="EMBL" id="GIY73111.1"/>
    </source>
</evidence>
<dbReference type="Proteomes" id="UP001054837">
    <property type="component" value="Unassembled WGS sequence"/>
</dbReference>
<evidence type="ECO:0000313" key="2">
    <source>
        <dbReference type="Proteomes" id="UP001054837"/>
    </source>
</evidence>
<gene>
    <name evidence="1" type="ORF">CDAR_68081</name>
</gene>
<name>A0AAV4VTH5_9ARAC</name>
<sequence length="106" mass="12117">MEHIERNAVIHKIVQEFDLQDSELRYECNKKIVIKDSKEHSNDLCVARNPIGSRTRKAALTLPTWRPLKKKFQRHILASNIFFNSSIKATLAARIASLLYGDLGKG</sequence>
<accession>A0AAV4VTH5</accession>
<dbReference type="AlphaFoldDB" id="A0AAV4VTH5"/>
<comment type="caution">
    <text evidence="1">The sequence shown here is derived from an EMBL/GenBank/DDBJ whole genome shotgun (WGS) entry which is preliminary data.</text>
</comment>
<proteinExistence type="predicted"/>
<protein>
    <submittedName>
        <fullName evidence="1">Uncharacterized protein</fullName>
    </submittedName>
</protein>
<organism evidence="1 2">
    <name type="scientific">Caerostris darwini</name>
    <dbReference type="NCBI Taxonomy" id="1538125"/>
    <lineage>
        <taxon>Eukaryota</taxon>
        <taxon>Metazoa</taxon>
        <taxon>Ecdysozoa</taxon>
        <taxon>Arthropoda</taxon>
        <taxon>Chelicerata</taxon>
        <taxon>Arachnida</taxon>
        <taxon>Araneae</taxon>
        <taxon>Araneomorphae</taxon>
        <taxon>Entelegynae</taxon>
        <taxon>Araneoidea</taxon>
        <taxon>Araneidae</taxon>
        <taxon>Caerostris</taxon>
    </lineage>
</organism>
<reference evidence="1 2" key="1">
    <citation type="submission" date="2021-06" db="EMBL/GenBank/DDBJ databases">
        <title>Caerostris darwini draft genome.</title>
        <authorList>
            <person name="Kono N."/>
            <person name="Arakawa K."/>
        </authorList>
    </citation>
    <scope>NUCLEOTIDE SEQUENCE [LARGE SCALE GENOMIC DNA]</scope>
</reference>
<dbReference type="EMBL" id="BPLQ01013561">
    <property type="protein sequence ID" value="GIY73111.1"/>
    <property type="molecule type" value="Genomic_DNA"/>
</dbReference>